<comment type="caution">
    <text evidence="2">The sequence shown here is derived from an EMBL/GenBank/DDBJ whole genome shotgun (WGS) entry which is preliminary data.</text>
</comment>
<gene>
    <name evidence="2" type="ORF">AK812_SmicGene48462</name>
</gene>
<dbReference type="SUPFAM" id="SSF53720">
    <property type="entry name" value="ALDH-like"/>
    <property type="match status" value="1"/>
</dbReference>
<evidence type="ECO:0000259" key="1">
    <source>
        <dbReference type="Pfam" id="PF00171"/>
    </source>
</evidence>
<accession>A0A1Q9BGQ6</accession>
<dbReference type="AlphaFoldDB" id="A0A1Q9BGQ6"/>
<proteinExistence type="predicted"/>
<dbReference type="InterPro" id="IPR015590">
    <property type="entry name" value="Aldehyde_DH_dom"/>
</dbReference>
<feature type="domain" description="Aldehyde dehydrogenase" evidence="1">
    <location>
        <begin position="2"/>
        <end position="40"/>
    </location>
</feature>
<dbReference type="InterPro" id="IPR016162">
    <property type="entry name" value="Ald_DH_N"/>
</dbReference>
<feature type="non-terminal residue" evidence="2">
    <location>
        <position position="40"/>
    </location>
</feature>
<dbReference type="InterPro" id="IPR016161">
    <property type="entry name" value="Ald_DH/histidinol_DH"/>
</dbReference>
<organism evidence="2 3">
    <name type="scientific">Symbiodinium microadriaticum</name>
    <name type="common">Dinoflagellate</name>
    <name type="synonym">Zooxanthella microadriatica</name>
    <dbReference type="NCBI Taxonomy" id="2951"/>
    <lineage>
        <taxon>Eukaryota</taxon>
        <taxon>Sar</taxon>
        <taxon>Alveolata</taxon>
        <taxon>Dinophyceae</taxon>
        <taxon>Suessiales</taxon>
        <taxon>Symbiodiniaceae</taxon>
        <taxon>Symbiodinium</taxon>
    </lineage>
</organism>
<evidence type="ECO:0000313" key="2">
    <source>
        <dbReference type="EMBL" id="OLP68845.1"/>
    </source>
</evidence>
<dbReference type="GO" id="GO:0016491">
    <property type="term" value="F:oxidoreductase activity"/>
    <property type="evidence" value="ECO:0007669"/>
    <property type="project" value="InterPro"/>
</dbReference>
<dbReference type="EMBL" id="LSRX01007937">
    <property type="protein sequence ID" value="OLP68845.1"/>
    <property type="molecule type" value="Genomic_DNA"/>
</dbReference>
<keyword evidence="3" id="KW-1185">Reference proteome</keyword>
<dbReference type="Proteomes" id="UP000186817">
    <property type="component" value="Unassembled WGS sequence"/>
</dbReference>
<dbReference type="PANTHER" id="PTHR42804:SF1">
    <property type="entry name" value="ALDEHYDE DEHYDROGENASE-RELATED"/>
    <property type="match status" value="1"/>
</dbReference>
<evidence type="ECO:0000313" key="3">
    <source>
        <dbReference type="Proteomes" id="UP000186817"/>
    </source>
</evidence>
<name>A0A1Q9BGQ6_SYMMI</name>
<dbReference type="OrthoDB" id="310895at2759"/>
<dbReference type="Pfam" id="PF00171">
    <property type="entry name" value="Aldedh"/>
    <property type="match status" value="1"/>
</dbReference>
<reference evidence="2 3" key="1">
    <citation type="submission" date="2016-02" db="EMBL/GenBank/DDBJ databases">
        <title>Genome analysis of coral dinoflagellate symbionts highlights evolutionary adaptations to a symbiotic lifestyle.</title>
        <authorList>
            <person name="Aranda M."/>
            <person name="Li Y."/>
            <person name="Liew Y.J."/>
            <person name="Baumgarten S."/>
            <person name="Simakov O."/>
            <person name="Wilson M."/>
            <person name="Piel J."/>
            <person name="Ashoor H."/>
            <person name="Bougouffa S."/>
            <person name="Bajic V.B."/>
            <person name="Ryu T."/>
            <person name="Ravasi T."/>
            <person name="Bayer T."/>
            <person name="Micklem G."/>
            <person name="Kim H."/>
            <person name="Bhak J."/>
            <person name="Lajeunesse T.C."/>
            <person name="Voolstra C.R."/>
        </authorList>
    </citation>
    <scope>NUCLEOTIDE SEQUENCE [LARGE SCALE GENOMIC DNA]</scope>
    <source>
        <strain evidence="2 3">CCMP2467</strain>
    </source>
</reference>
<feature type="non-terminal residue" evidence="2">
    <location>
        <position position="1"/>
    </location>
</feature>
<dbReference type="Gene3D" id="3.40.605.10">
    <property type="entry name" value="Aldehyde Dehydrogenase, Chain A, domain 1"/>
    <property type="match status" value="1"/>
</dbReference>
<sequence>VLKVAPALAAGCTVVLKPSPLASLTCCALGELVAAAGAPA</sequence>
<dbReference type="PANTHER" id="PTHR42804">
    <property type="entry name" value="ALDEHYDE DEHYDROGENASE"/>
    <property type="match status" value="1"/>
</dbReference>
<protein>
    <submittedName>
        <fullName evidence="2">Betaine aldehyde dehydrogenase, chloroplastic</fullName>
    </submittedName>
</protein>